<keyword evidence="2" id="KW-1185">Reference proteome</keyword>
<protein>
    <submittedName>
        <fullName evidence="1">Uncharacterized protein</fullName>
    </submittedName>
</protein>
<dbReference type="Proteomes" id="UP001500213">
    <property type="component" value="Unassembled WGS sequence"/>
</dbReference>
<gene>
    <name evidence="1" type="ORF">GCM10022288_14690</name>
</gene>
<name>A0ABP8AR84_9MICO</name>
<accession>A0ABP8AR84</accession>
<evidence type="ECO:0000313" key="2">
    <source>
        <dbReference type="Proteomes" id="UP001500213"/>
    </source>
</evidence>
<organism evidence="1 2">
    <name type="scientific">Gryllotalpicola kribbensis</name>
    <dbReference type="NCBI Taxonomy" id="993084"/>
    <lineage>
        <taxon>Bacteria</taxon>
        <taxon>Bacillati</taxon>
        <taxon>Actinomycetota</taxon>
        <taxon>Actinomycetes</taxon>
        <taxon>Micrococcales</taxon>
        <taxon>Microbacteriaceae</taxon>
        <taxon>Gryllotalpicola</taxon>
    </lineage>
</organism>
<evidence type="ECO:0000313" key="1">
    <source>
        <dbReference type="EMBL" id="GAA4188382.1"/>
    </source>
</evidence>
<comment type="caution">
    <text evidence="1">The sequence shown here is derived from an EMBL/GenBank/DDBJ whole genome shotgun (WGS) entry which is preliminary data.</text>
</comment>
<proteinExistence type="predicted"/>
<sequence length="93" mass="9823">MHGACPGYRSRMAKFYDETAVEPGHAQRFAIGELQVHVSRTPAGEWMVDAGGTDVVTIRPADGGGFVVGAGAAPAYRSAFPSAMQLALRRLGF</sequence>
<reference evidence="2" key="1">
    <citation type="journal article" date="2019" name="Int. J. Syst. Evol. Microbiol.">
        <title>The Global Catalogue of Microorganisms (GCM) 10K type strain sequencing project: providing services to taxonomists for standard genome sequencing and annotation.</title>
        <authorList>
            <consortium name="The Broad Institute Genomics Platform"/>
            <consortium name="The Broad Institute Genome Sequencing Center for Infectious Disease"/>
            <person name="Wu L."/>
            <person name="Ma J."/>
        </authorList>
    </citation>
    <scope>NUCLEOTIDE SEQUENCE [LARGE SCALE GENOMIC DNA]</scope>
    <source>
        <strain evidence="2">JCM 17593</strain>
    </source>
</reference>
<dbReference type="EMBL" id="BAABBX010000011">
    <property type="protein sequence ID" value="GAA4188382.1"/>
    <property type="molecule type" value="Genomic_DNA"/>
</dbReference>